<reference evidence="1 2" key="1">
    <citation type="submission" date="2020-04" db="EMBL/GenBank/DDBJ databases">
        <title>MicrobeNet Type strains.</title>
        <authorList>
            <person name="Nicholson A.C."/>
        </authorList>
    </citation>
    <scope>NUCLEOTIDE SEQUENCE [LARGE SCALE GENOMIC DNA]</scope>
    <source>
        <strain evidence="1 2">ATCC BAA-788</strain>
    </source>
</reference>
<evidence type="ECO:0000313" key="2">
    <source>
        <dbReference type="Proteomes" id="UP000581206"/>
    </source>
</evidence>
<dbReference type="AlphaFoldDB" id="A0A7X6KY82"/>
<organism evidence="1 2">
    <name type="scientific">Cellulomonas denverensis</name>
    <dbReference type="NCBI Taxonomy" id="264297"/>
    <lineage>
        <taxon>Bacteria</taxon>
        <taxon>Bacillati</taxon>
        <taxon>Actinomycetota</taxon>
        <taxon>Actinomycetes</taxon>
        <taxon>Micrococcales</taxon>
        <taxon>Cellulomonadaceae</taxon>
        <taxon>Cellulomonas</taxon>
    </lineage>
</organism>
<evidence type="ECO:0000313" key="1">
    <source>
        <dbReference type="EMBL" id="NKY24396.1"/>
    </source>
</evidence>
<proteinExistence type="predicted"/>
<protein>
    <submittedName>
        <fullName evidence="1">MobC family plasmid mobilization relaxosome protein</fullName>
    </submittedName>
</protein>
<sequence length="143" mass="15682">MSEQEHRSVGRARVLGRARRENVEGGRRGRFVVKSTPEEELRLRTLAAQHGVSVPRLLVESTLAAHAGPADDAPLTITERRQAAAELFGISRLLGTVANNVNQMARATNATGELHEDLEATLRYVREVLGPRVERAVDEVVAQ</sequence>
<name>A0A7X6KY82_9CELL</name>
<gene>
    <name evidence="1" type="ORF">HGA03_17180</name>
</gene>
<keyword evidence="2" id="KW-1185">Reference proteome</keyword>
<dbReference type="RefSeq" id="WP_168631511.1">
    <property type="nucleotide sequence ID" value="NZ_BONL01000019.1"/>
</dbReference>
<dbReference type="EMBL" id="JAAXOX010000014">
    <property type="protein sequence ID" value="NKY24396.1"/>
    <property type="molecule type" value="Genomic_DNA"/>
</dbReference>
<comment type="caution">
    <text evidence="1">The sequence shown here is derived from an EMBL/GenBank/DDBJ whole genome shotgun (WGS) entry which is preliminary data.</text>
</comment>
<dbReference type="Proteomes" id="UP000581206">
    <property type="component" value="Unassembled WGS sequence"/>
</dbReference>
<accession>A0A7X6KY82</accession>